<proteinExistence type="predicted"/>
<feature type="region of interest" description="Disordered" evidence="1">
    <location>
        <begin position="21"/>
        <end position="43"/>
    </location>
</feature>
<reference evidence="3" key="1">
    <citation type="submission" date="2014-11" db="EMBL/GenBank/DDBJ databases">
        <authorList>
            <person name="Otto D Thomas"/>
            <person name="Naeem Raeece"/>
        </authorList>
    </citation>
    <scope>NUCLEOTIDE SEQUENCE</scope>
</reference>
<dbReference type="EMBL" id="CDMZ01001450">
    <property type="protein sequence ID" value="CEM32795.1"/>
    <property type="molecule type" value="Genomic_DNA"/>
</dbReference>
<keyword evidence="2" id="KW-0732">Signal</keyword>
<feature type="chain" id="PRO_5005190366" description="Kazal-like domain-containing protein" evidence="2">
    <location>
        <begin position="18"/>
        <end position="285"/>
    </location>
</feature>
<evidence type="ECO:0008006" key="4">
    <source>
        <dbReference type="Google" id="ProtNLM"/>
    </source>
</evidence>
<name>A0A0G4GQP9_9ALVE</name>
<feature type="region of interest" description="Disordered" evidence="1">
    <location>
        <begin position="116"/>
        <end position="137"/>
    </location>
</feature>
<evidence type="ECO:0000256" key="1">
    <source>
        <dbReference type="SAM" id="MobiDB-lite"/>
    </source>
</evidence>
<accession>A0A0G4GQP9</accession>
<organism evidence="3">
    <name type="scientific">Chromera velia CCMP2878</name>
    <dbReference type="NCBI Taxonomy" id="1169474"/>
    <lineage>
        <taxon>Eukaryota</taxon>
        <taxon>Sar</taxon>
        <taxon>Alveolata</taxon>
        <taxon>Colpodellida</taxon>
        <taxon>Chromeraceae</taxon>
        <taxon>Chromera</taxon>
    </lineage>
</organism>
<sequence length="285" mass="31426">MRFLPILSLVFPLSAHGLQLGTGQRKQSKGKTKNKSSMDVDDLTGMMGGLSVNTPVDDLTGMMGGLTVNGPGDSMMTDEPGTTSPFSDPPSHGGMSAGYDPEMEELTKQMEKMTLKTDEPPKKRKTAYPTDMETEDEPYSIARNRPRRGPRVDYTKYFVDEDGEFDYDHEDTNDPDFTPSVAKRAKKSSYECPTVTIGSAQYFQMLALDPRLSLQEGEAAPKIDASACKPKCNPEKTLPCGDKCVRLNQKNTPECPTDPSLFYGGACNKNFVREPPKKTRGRKSK</sequence>
<evidence type="ECO:0000256" key="2">
    <source>
        <dbReference type="SAM" id="SignalP"/>
    </source>
</evidence>
<feature type="region of interest" description="Disordered" evidence="1">
    <location>
        <begin position="71"/>
        <end position="100"/>
    </location>
</feature>
<evidence type="ECO:0000313" key="3">
    <source>
        <dbReference type="EMBL" id="CEM32795.1"/>
    </source>
</evidence>
<feature type="signal peptide" evidence="2">
    <location>
        <begin position="1"/>
        <end position="17"/>
    </location>
</feature>
<protein>
    <recommendedName>
        <fullName evidence="4">Kazal-like domain-containing protein</fullName>
    </recommendedName>
</protein>
<dbReference type="AlphaFoldDB" id="A0A0G4GQP9"/>
<dbReference type="VEuPathDB" id="CryptoDB:Cvel_22954"/>
<gene>
    <name evidence="3" type="ORF">Cvel_22954</name>
</gene>